<dbReference type="Proteomes" id="UP000194946">
    <property type="component" value="Unassembled WGS sequence"/>
</dbReference>
<feature type="transmembrane region" description="Helical" evidence="1">
    <location>
        <begin position="7"/>
        <end position="29"/>
    </location>
</feature>
<sequence>MKRSVKIMCYCAGITALTSTLTIACGPYFPWQLLDNRKATLLDLPATDSFSQKVKNLGSVTEEEKKNLFSSDNLNNEYSNQTTCLNTDDAYKKAAILFHNKQWDEAGEAFAILAYDSNPAQQVCAKYTLGRIEAKLGHYEDAVQSFIGTAYLVAHGAPDPLHLGISAYGVAAGVILDQIGTRRIPSLNSKDYSDAGITWSVGPVKEDSLLQLQRAIDLYLKQVKLGEDGDVVSLIVILQGLSDPENENAKLLLDQAVRNPLLRKLLLAYVLTNEYNQVAYSKAHTQNILNAFLKVGLDPKSHFEDMGSLAAFAYQNNDMEKAKDFAEYDWNRNQKALDAWILAKIALRKGQKDKAQEYYHQAIAHFNDDSLRLGSKHRVQGERAVLTLSQGNFVQAMEELWPVRDIYWGDIVYLAENVLTPDELRQFVNIHTQVPKDKKAVCDKGIYDDNYYDVDIIGDDSYAYTLSGRSLALRYILARRLMRERRLQEAVPYFVQPGDANCKDTPQHVKIEQYYIKVTTDMRKSFWATDRAKAAWSAANLLNDYGMELMGTSGYPDENPGHYSYGIGQIMGPKHNPNNEPWSVPVEQVRTGASWPIPNRRFHYRYLAVEDILYATSLIPHQSQAYAAMLCRANGWMQQTSNYSYPDAIYYYPNLDYDQATEQYKYNAQVSDPKFAEAKSRELYNIYLKSGPAVPFAKDFGYDCPEPQFGTIPKLKRDLFWKEVKTSLKFLKGH</sequence>
<gene>
    <name evidence="2" type="ORF">HK18_08060</name>
</gene>
<name>A0A251ZUW6_9PROT</name>
<organism evidence="2 3">
    <name type="scientific">Commensalibacter intestini</name>
    <dbReference type="NCBI Taxonomy" id="479936"/>
    <lineage>
        <taxon>Bacteria</taxon>
        <taxon>Pseudomonadati</taxon>
        <taxon>Pseudomonadota</taxon>
        <taxon>Alphaproteobacteria</taxon>
        <taxon>Acetobacterales</taxon>
        <taxon>Acetobacteraceae</taxon>
    </lineage>
</organism>
<evidence type="ECO:0000256" key="1">
    <source>
        <dbReference type="SAM" id="Phobius"/>
    </source>
</evidence>
<dbReference type="Gene3D" id="1.25.40.10">
    <property type="entry name" value="Tetratricopeptide repeat domain"/>
    <property type="match status" value="1"/>
</dbReference>
<keyword evidence="3" id="KW-1185">Reference proteome</keyword>
<reference evidence="3" key="1">
    <citation type="submission" date="2014-06" db="EMBL/GenBank/DDBJ databases">
        <authorList>
            <person name="Winans N.J."/>
            <person name="Newell P.D."/>
            <person name="Douglas A.E."/>
        </authorList>
    </citation>
    <scope>NUCLEOTIDE SEQUENCE [LARGE SCALE GENOMIC DNA]</scope>
    <source>
        <strain evidence="3">DmL_052</strain>
    </source>
</reference>
<dbReference type="PROSITE" id="PS51257">
    <property type="entry name" value="PROKAR_LIPOPROTEIN"/>
    <property type="match status" value="1"/>
</dbReference>
<evidence type="ECO:0008006" key="4">
    <source>
        <dbReference type="Google" id="ProtNLM"/>
    </source>
</evidence>
<dbReference type="SUPFAM" id="SSF48452">
    <property type="entry name" value="TPR-like"/>
    <property type="match status" value="2"/>
</dbReference>
<accession>A0A251ZUW6</accession>
<proteinExistence type="predicted"/>
<keyword evidence="1" id="KW-1133">Transmembrane helix</keyword>
<dbReference type="RefSeq" id="WP_086632212.1">
    <property type="nucleotide sequence ID" value="NZ_JOPB01000006.1"/>
</dbReference>
<evidence type="ECO:0000313" key="2">
    <source>
        <dbReference type="EMBL" id="OUI78466.1"/>
    </source>
</evidence>
<dbReference type="InterPro" id="IPR011990">
    <property type="entry name" value="TPR-like_helical_dom_sf"/>
</dbReference>
<evidence type="ECO:0000313" key="3">
    <source>
        <dbReference type="Proteomes" id="UP000194946"/>
    </source>
</evidence>
<dbReference type="EMBL" id="JOPB01000006">
    <property type="protein sequence ID" value="OUI78466.1"/>
    <property type="molecule type" value="Genomic_DNA"/>
</dbReference>
<keyword evidence="1" id="KW-0812">Transmembrane</keyword>
<keyword evidence="1" id="KW-0472">Membrane</keyword>
<comment type="caution">
    <text evidence="2">The sequence shown here is derived from an EMBL/GenBank/DDBJ whole genome shotgun (WGS) entry which is preliminary data.</text>
</comment>
<dbReference type="AlphaFoldDB" id="A0A251ZUW6"/>
<protein>
    <recommendedName>
        <fullName evidence="4">Tetratricopeptide repeat protein</fullName>
    </recommendedName>
</protein>